<gene>
    <name evidence="2" type="ORF">LCGC14_0747070</name>
</gene>
<evidence type="ECO:0000259" key="1">
    <source>
        <dbReference type="Pfam" id="PF14451"/>
    </source>
</evidence>
<proteinExistence type="predicted"/>
<dbReference type="EMBL" id="LAZR01001784">
    <property type="protein sequence ID" value="KKN39075.1"/>
    <property type="molecule type" value="Genomic_DNA"/>
</dbReference>
<reference evidence="2" key="1">
    <citation type="journal article" date="2015" name="Nature">
        <title>Complex archaea that bridge the gap between prokaryotes and eukaryotes.</title>
        <authorList>
            <person name="Spang A."/>
            <person name="Saw J.H."/>
            <person name="Jorgensen S.L."/>
            <person name="Zaremba-Niedzwiedzka K."/>
            <person name="Martijn J."/>
            <person name="Lind A.E."/>
            <person name="van Eijk R."/>
            <person name="Schleper C."/>
            <person name="Guy L."/>
            <person name="Ettema T.J."/>
        </authorList>
    </citation>
    <scope>NUCLEOTIDE SEQUENCE</scope>
</reference>
<dbReference type="InterPro" id="IPR027798">
    <property type="entry name" value="Ub_Mut7C"/>
</dbReference>
<sequence>MGIIIKLYGDLREKFSSLINSSGVPITLNIELNNVKTVFDILRKLNFDQKEISTIFVNGKYCGPGKGVRDGDRIGLFPKRMGLMFLEIVTNNTINIKVKLFDRIKKTTEISVAIPEGKTIRYLLDRINRSKGIKQRIMVNNIPCKENDLIIKNGDIISIVPKDLSP</sequence>
<organism evidence="2">
    <name type="scientific">marine sediment metagenome</name>
    <dbReference type="NCBI Taxonomy" id="412755"/>
    <lineage>
        <taxon>unclassified sequences</taxon>
        <taxon>metagenomes</taxon>
        <taxon>ecological metagenomes</taxon>
    </lineage>
</organism>
<feature type="domain" description="Ubiquitin Mut7-C" evidence="1">
    <location>
        <begin position="28"/>
        <end position="80"/>
    </location>
</feature>
<accession>A0A0F9Q518</accession>
<dbReference type="AlphaFoldDB" id="A0A0F9Q518"/>
<dbReference type="InterPro" id="IPR016155">
    <property type="entry name" value="Mopterin_synth/thiamin_S_b"/>
</dbReference>
<dbReference type="Pfam" id="PF14451">
    <property type="entry name" value="Ub-Mut7C"/>
    <property type="match status" value="1"/>
</dbReference>
<evidence type="ECO:0000313" key="2">
    <source>
        <dbReference type="EMBL" id="KKN39075.1"/>
    </source>
</evidence>
<comment type="caution">
    <text evidence="2">The sequence shown here is derived from an EMBL/GenBank/DDBJ whole genome shotgun (WGS) entry which is preliminary data.</text>
</comment>
<dbReference type="SUPFAM" id="SSF54285">
    <property type="entry name" value="MoaD/ThiS"/>
    <property type="match status" value="1"/>
</dbReference>
<name>A0A0F9Q518_9ZZZZ</name>
<protein>
    <recommendedName>
        <fullName evidence="1">Ubiquitin Mut7-C domain-containing protein</fullName>
    </recommendedName>
</protein>